<keyword evidence="3 7" id="KW-0812">Transmembrane</keyword>
<feature type="transmembrane region" description="Helical" evidence="7">
    <location>
        <begin position="147"/>
        <end position="171"/>
    </location>
</feature>
<dbReference type="GO" id="GO:0055091">
    <property type="term" value="P:phospholipid homeostasis"/>
    <property type="evidence" value="ECO:0007669"/>
    <property type="project" value="TreeGrafter"/>
</dbReference>
<dbReference type="InterPro" id="IPR024320">
    <property type="entry name" value="LPG_synthase_C"/>
</dbReference>
<feature type="region of interest" description="Disordered" evidence="6">
    <location>
        <begin position="31"/>
        <end position="60"/>
    </location>
</feature>
<dbReference type="AlphaFoldDB" id="A0A1Y5RUL0"/>
<dbReference type="EMBL" id="FWFW01000002">
    <property type="protein sequence ID" value="SLN25764.1"/>
    <property type="molecule type" value="Genomic_DNA"/>
</dbReference>
<dbReference type="InterPro" id="IPR051211">
    <property type="entry name" value="PG_lysyltransferase"/>
</dbReference>
<keyword evidence="2" id="KW-1003">Cell membrane</keyword>
<evidence type="ECO:0000256" key="2">
    <source>
        <dbReference type="ARBA" id="ARBA00022475"/>
    </source>
</evidence>
<dbReference type="Proteomes" id="UP000193307">
    <property type="component" value="Unassembled WGS sequence"/>
</dbReference>
<evidence type="ECO:0000313" key="10">
    <source>
        <dbReference type="Proteomes" id="UP000193307"/>
    </source>
</evidence>
<evidence type="ECO:0000256" key="3">
    <source>
        <dbReference type="ARBA" id="ARBA00022692"/>
    </source>
</evidence>
<protein>
    <submittedName>
        <fullName evidence="9">Phosphatidylglycerol lysyltransferase</fullName>
        <ecNumber evidence="9">2.3.2.3</ecNumber>
    </submittedName>
</protein>
<evidence type="ECO:0000256" key="1">
    <source>
        <dbReference type="ARBA" id="ARBA00004651"/>
    </source>
</evidence>
<feature type="transmembrane region" description="Helical" evidence="7">
    <location>
        <begin position="67"/>
        <end position="86"/>
    </location>
</feature>
<keyword evidence="9" id="KW-0808">Transferase</keyword>
<dbReference type="InterPro" id="IPR016181">
    <property type="entry name" value="Acyl_CoA_acyltransferase"/>
</dbReference>
<dbReference type="SUPFAM" id="SSF55729">
    <property type="entry name" value="Acyl-CoA N-acyltransferases (Nat)"/>
    <property type="match status" value="1"/>
</dbReference>
<dbReference type="Pfam" id="PF09924">
    <property type="entry name" value="LPG_synthase_C"/>
    <property type="match status" value="1"/>
</dbReference>
<evidence type="ECO:0000256" key="6">
    <source>
        <dbReference type="SAM" id="MobiDB-lite"/>
    </source>
</evidence>
<keyword evidence="4 7" id="KW-1133">Transmembrane helix</keyword>
<feature type="transmembrane region" description="Helical" evidence="7">
    <location>
        <begin position="283"/>
        <end position="302"/>
    </location>
</feature>
<comment type="subcellular location">
    <subcellularLocation>
        <location evidence="1">Cell membrane</location>
        <topology evidence="1">Multi-pass membrane protein</topology>
    </subcellularLocation>
</comment>
<keyword evidence="5 7" id="KW-0472">Membrane</keyword>
<feature type="transmembrane region" description="Helical" evidence="7">
    <location>
        <begin position="106"/>
        <end position="126"/>
    </location>
</feature>
<feature type="transmembrane region" description="Helical" evidence="7">
    <location>
        <begin position="248"/>
        <end position="271"/>
    </location>
</feature>
<name>A0A1Y5RUL0_9RHOB</name>
<dbReference type="RefSeq" id="WP_085847831.1">
    <property type="nucleotide sequence ID" value="NZ_FNZV01000002.1"/>
</dbReference>
<evidence type="ECO:0000259" key="8">
    <source>
        <dbReference type="Pfam" id="PF09924"/>
    </source>
</evidence>
<keyword evidence="10" id="KW-1185">Reference proteome</keyword>
<accession>A0A1Y5RUL0</accession>
<dbReference type="PANTHER" id="PTHR34697">
    <property type="entry name" value="PHOSPHATIDYLGLYCEROL LYSYLTRANSFERASE"/>
    <property type="match status" value="1"/>
</dbReference>
<feature type="transmembrane region" description="Helical" evidence="7">
    <location>
        <begin position="218"/>
        <end position="236"/>
    </location>
</feature>
<keyword evidence="9" id="KW-0012">Acyltransferase</keyword>
<feature type="domain" description="Phosphatidylglycerol lysyltransferase C-terminal" evidence="8">
    <location>
        <begin position="381"/>
        <end position="652"/>
    </location>
</feature>
<evidence type="ECO:0000256" key="7">
    <source>
        <dbReference type="SAM" id="Phobius"/>
    </source>
</evidence>
<dbReference type="GO" id="GO:0005886">
    <property type="term" value="C:plasma membrane"/>
    <property type="evidence" value="ECO:0007669"/>
    <property type="project" value="UniProtKB-SubCell"/>
</dbReference>
<feature type="transmembrane region" description="Helical" evidence="7">
    <location>
        <begin position="183"/>
        <end position="206"/>
    </location>
</feature>
<sequence>MTSKLSKTPCAPAQKVPIALMRHARFDIDTNDSSAHGTAAPRQTARPKLTAGKSVTRPPKPDGLQKLLVKQAVPLMMTLIIVWLLWGKVSHLDAKAILSTVSTVTPLQWGLAMLATTGSFWAVGQYDNVLHAQLGTGISRKSAKRSGIAAIGLSQFLGFGALTGALIRWRMLPEMTLWQATRLSAAVALSFLAGWAVVAACAVLILQPDIPWMKSLAIFAISLVGGMAILSIYPPAPLVRLPWPALRTMGTVVMLAAIDTVLAGVTLYILLPPQIDIGIGQLIAAYLFALGAGLVGATPGGIGPFEAMLASLLPSVPLEPLLGAVVAYRIAYYGVPAFIAACIVLIGPRKCNLSTKAQLTKTAQSPYLTPQLERQLFAATRAETNLLRTRDFSLLTDKRGHHVALAAPIGQSLVMMSDPLIAKTGLTEARLALSQTARARFRMPAIYKCGARMAANARIAGWTIIPTAEEAWLVPAQFTLEGAERRQLRRVLRKAQEAGISVQEGGRNLPLADMDRVAKDWKALRGGERGFSMGTYTRDYISCQRVFLAYKDTRLVAFISLHETRNEMTLDLMRHSKEAPDGTIQMLIIAAIHAATAYGCPRLSLAAVPWSGVDQNPILRALRQRFLCKSGHTGLKRFKAAFGPNWETLYFAAPSRIALAVAGMDILRRVTAPPRTVRDNPMKAHRFATHATLRLFGKTSRKSNP</sequence>
<proteinExistence type="predicted"/>
<evidence type="ECO:0000256" key="5">
    <source>
        <dbReference type="ARBA" id="ARBA00023136"/>
    </source>
</evidence>
<dbReference type="GO" id="GO:0050071">
    <property type="term" value="F:phosphatidylglycerol lysyltransferase activity"/>
    <property type="evidence" value="ECO:0007669"/>
    <property type="project" value="UniProtKB-EC"/>
</dbReference>
<dbReference type="OrthoDB" id="145485at2"/>
<reference evidence="9 10" key="1">
    <citation type="submission" date="2017-03" db="EMBL/GenBank/DDBJ databases">
        <authorList>
            <person name="Afonso C.L."/>
            <person name="Miller P.J."/>
            <person name="Scott M.A."/>
            <person name="Spackman E."/>
            <person name="Goraichik I."/>
            <person name="Dimitrov K.M."/>
            <person name="Suarez D.L."/>
            <person name="Swayne D.E."/>
        </authorList>
    </citation>
    <scope>NUCLEOTIDE SEQUENCE [LARGE SCALE GENOMIC DNA]</scope>
    <source>
        <strain evidence="9 10">CECT 7971</strain>
    </source>
</reference>
<gene>
    <name evidence="9" type="primary">mprF_1</name>
    <name evidence="9" type="ORF">PAM7971_00946</name>
</gene>
<evidence type="ECO:0000256" key="4">
    <source>
        <dbReference type="ARBA" id="ARBA00022989"/>
    </source>
</evidence>
<organism evidence="9 10">
    <name type="scientific">Pacificibacter marinus</name>
    <dbReference type="NCBI Taxonomy" id="658057"/>
    <lineage>
        <taxon>Bacteria</taxon>
        <taxon>Pseudomonadati</taxon>
        <taxon>Pseudomonadota</taxon>
        <taxon>Alphaproteobacteria</taxon>
        <taxon>Rhodobacterales</taxon>
        <taxon>Roseobacteraceae</taxon>
        <taxon>Pacificibacter</taxon>
    </lineage>
</organism>
<dbReference type="STRING" id="658057.SAMN04488032_102142"/>
<dbReference type="PANTHER" id="PTHR34697:SF2">
    <property type="entry name" value="PHOSPHATIDYLGLYCEROL LYSYLTRANSFERASE"/>
    <property type="match status" value="1"/>
</dbReference>
<feature type="transmembrane region" description="Helical" evidence="7">
    <location>
        <begin position="322"/>
        <end position="346"/>
    </location>
</feature>
<dbReference type="EC" id="2.3.2.3" evidence="9"/>
<evidence type="ECO:0000313" key="9">
    <source>
        <dbReference type="EMBL" id="SLN25764.1"/>
    </source>
</evidence>